<feature type="non-terminal residue" evidence="3">
    <location>
        <position position="1"/>
    </location>
</feature>
<feature type="domain" description="Rhodanese" evidence="2">
    <location>
        <begin position="47"/>
        <end position="137"/>
    </location>
</feature>
<name>A0A381NG19_9ZZZZ</name>
<dbReference type="InterPro" id="IPR001763">
    <property type="entry name" value="Rhodanese-like_dom"/>
</dbReference>
<keyword evidence="1" id="KW-1133">Transmembrane helix</keyword>
<dbReference type="PANTHER" id="PTHR43031">
    <property type="entry name" value="FAD-DEPENDENT OXIDOREDUCTASE"/>
    <property type="match status" value="1"/>
</dbReference>
<dbReference type="SMART" id="SM00450">
    <property type="entry name" value="RHOD"/>
    <property type="match status" value="1"/>
</dbReference>
<accession>A0A381NG19</accession>
<dbReference type="CDD" id="cd00158">
    <property type="entry name" value="RHOD"/>
    <property type="match status" value="1"/>
</dbReference>
<dbReference type="PROSITE" id="PS50206">
    <property type="entry name" value="RHODANESE_3"/>
    <property type="match status" value="1"/>
</dbReference>
<dbReference type="AlphaFoldDB" id="A0A381NG19"/>
<dbReference type="InterPro" id="IPR036873">
    <property type="entry name" value="Rhodanese-like_dom_sf"/>
</dbReference>
<protein>
    <recommendedName>
        <fullName evidence="2">Rhodanese domain-containing protein</fullName>
    </recommendedName>
</protein>
<dbReference type="InterPro" id="IPR050229">
    <property type="entry name" value="GlpE_sulfurtransferase"/>
</dbReference>
<dbReference type="PANTHER" id="PTHR43031:SF18">
    <property type="entry name" value="RHODANESE-RELATED SULFURTRANSFERASES"/>
    <property type="match status" value="1"/>
</dbReference>
<evidence type="ECO:0000313" key="3">
    <source>
        <dbReference type="EMBL" id="SUZ52453.1"/>
    </source>
</evidence>
<evidence type="ECO:0000256" key="1">
    <source>
        <dbReference type="SAM" id="Phobius"/>
    </source>
</evidence>
<dbReference type="Pfam" id="PF00581">
    <property type="entry name" value="Rhodanese"/>
    <property type="match status" value="1"/>
</dbReference>
<evidence type="ECO:0000259" key="2">
    <source>
        <dbReference type="PROSITE" id="PS50206"/>
    </source>
</evidence>
<keyword evidence="1" id="KW-0472">Membrane</keyword>
<sequence>VDQLLAFVGAHPILVGVFLLLLILFIRNELSRGGRTVNAQELVNMVNRDGAVVVDVRDSTEFRSGHVVGAVNIPHGSIAERLSELQRYRDKPVVVMCKMGQHSSSAGVHLRKAGFTNVTKLRGGISEWRGQNLPLVKG</sequence>
<feature type="transmembrane region" description="Helical" evidence="1">
    <location>
        <begin position="6"/>
        <end position="26"/>
    </location>
</feature>
<organism evidence="3">
    <name type="scientific">marine metagenome</name>
    <dbReference type="NCBI Taxonomy" id="408172"/>
    <lineage>
        <taxon>unclassified sequences</taxon>
        <taxon>metagenomes</taxon>
        <taxon>ecological metagenomes</taxon>
    </lineage>
</organism>
<reference evidence="3" key="1">
    <citation type="submission" date="2018-05" db="EMBL/GenBank/DDBJ databases">
        <authorList>
            <person name="Lanie J.A."/>
            <person name="Ng W.-L."/>
            <person name="Kazmierczak K.M."/>
            <person name="Andrzejewski T.M."/>
            <person name="Davidsen T.M."/>
            <person name="Wayne K.J."/>
            <person name="Tettelin H."/>
            <person name="Glass J.I."/>
            <person name="Rusch D."/>
            <person name="Podicherti R."/>
            <person name="Tsui H.-C.T."/>
            <person name="Winkler M.E."/>
        </authorList>
    </citation>
    <scope>NUCLEOTIDE SEQUENCE</scope>
</reference>
<proteinExistence type="predicted"/>
<dbReference type="Gene3D" id="3.40.250.10">
    <property type="entry name" value="Rhodanese-like domain"/>
    <property type="match status" value="1"/>
</dbReference>
<dbReference type="SUPFAM" id="SSF52821">
    <property type="entry name" value="Rhodanese/Cell cycle control phosphatase"/>
    <property type="match status" value="1"/>
</dbReference>
<keyword evidence="1" id="KW-0812">Transmembrane</keyword>
<dbReference type="EMBL" id="UINC01000275">
    <property type="protein sequence ID" value="SUZ52453.1"/>
    <property type="molecule type" value="Genomic_DNA"/>
</dbReference>
<gene>
    <name evidence="3" type="ORF">METZ01_LOCUS5307</name>
</gene>